<gene>
    <name evidence="2" type="ORF">ACFQZU_13985</name>
</gene>
<keyword evidence="1" id="KW-0812">Transmembrane</keyword>
<organism evidence="2 3">
    <name type="scientific">Streptomonospora algeriensis</name>
    <dbReference type="NCBI Taxonomy" id="995084"/>
    <lineage>
        <taxon>Bacteria</taxon>
        <taxon>Bacillati</taxon>
        <taxon>Actinomycetota</taxon>
        <taxon>Actinomycetes</taxon>
        <taxon>Streptosporangiales</taxon>
        <taxon>Nocardiopsidaceae</taxon>
        <taxon>Streptomonospora</taxon>
    </lineage>
</organism>
<keyword evidence="1" id="KW-1133">Transmembrane helix</keyword>
<evidence type="ECO:0000313" key="3">
    <source>
        <dbReference type="Proteomes" id="UP001596956"/>
    </source>
</evidence>
<dbReference type="PROSITE" id="PS51257">
    <property type="entry name" value="PROKAR_LIPOPROTEIN"/>
    <property type="match status" value="1"/>
</dbReference>
<reference evidence="3" key="1">
    <citation type="journal article" date="2019" name="Int. J. Syst. Evol. Microbiol.">
        <title>The Global Catalogue of Microorganisms (GCM) 10K type strain sequencing project: providing services to taxonomists for standard genome sequencing and annotation.</title>
        <authorList>
            <consortium name="The Broad Institute Genomics Platform"/>
            <consortium name="The Broad Institute Genome Sequencing Center for Infectious Disease"/>
            <person name="Wu L."/>
            <person name="Ma J."/>
        </authorList>
    </citation>
    <scope>NUCLEOTIDE SEQUENCE [LARGE SCALE GENOMIC DNA]</scope>
    <source>
        <strain evidence="3">CCUG 63369</strain>
    </source>
</reference>
<keyword evidence="3" id="KW-1185">Reference proteome</keyword>
<protein>
    <submittedName>
        <fullName evidence="2">Uncharacterized protein</fullName>
    </submittedName>
</protein>
<sequence>MRWLGFWVLVAVGAACAGLWVANGWDLGPFKDLPGLAGAVGAVAAVASLAVALVLGVYQVRGRRPPVPAWVANAVPTARAEAERA</sequence>
<proteinExistence type="predicted"/>
<comment type="caution">
    <text evidence="2">The sequence shown here is derived from an EMBL/GenBank/DDBJ whole genome shotgun (WGS) entry which is preliminary data.</text>
</comment>
<accession>A0ABW3BGE4</accession>
<feature type="non-terminal residue" evidence="2">
    <location>
        <position position="85"/>
    </location>
</feature>
<feature type="transmembrane region" description="Helical" evidence="1">
    <location>
        <begin position="34"/>
        <end position="58"/>
    </location>
</feature>
<keyword evidence="1" id="KW-0472">Membrane</keyword>
<name>A0ABW3BGE4_9ACTN</name>
<dbReference type="EMBL" id="JBHTHR010000469">
    <property type="protein sequence ID" value="MFD0802417.1"/>
    <property type="molecule type" value="Genomic_DNA"/>
</dbReference>
<evidence type="ECO:0000256" key="1">
    <source>
        <dbReference type="SAM" id="Phobius"/>
    </source>
</evidence>
<evidence type="ECO:0000313" key="2">
    <source>
        <dbReference type="EMBL" id="MFD0802417.1"/>
    </source>
</evidence>
<dbReference type="Proteomes" id="UP001596956">
    <property type="component" value="Unassembled WGS sequence"/>
</dbReference>